<evidence type="ECO:0000256" key="1">
    <source>
        <dbReference type="SAM" id="SignalP"/>
    </source>
</evidence>
<dbReference type="InterPro" id="IPR001466">
    <property type="entry name" value="Beta-lactam-related"/>
</dbReference>
<dbReference type="Proteomes" id="UP000295260">
    <property type="component" value="Unassembled WGS sequence"/>
</dbReference>
<dbReference type="InterPro" id="IPR021860">
    <property type="entry name" value="Peptidase_S12_Pab87-rel_C"/>
</dbReference>
<dbReference type="Pfam" id="PF11954">
    <property type="entry name" value="DUF3471"/>
    <property type="match status" value="1"/>
</dbReference>
<dbReference type="AlphaFoldDB" id="A0A4R6QDR5"/>
<sequence length="513" mass="58185">MKYSILLALLLLPFGSIAQITEKEVDILVENTMKAFDVPGIAVGIIKDGKLVLAKGYGVSNINTKQKVDANTLFGIASNSKAFTANALAILVDEGKINWDDKVIKYLPDFKMYNDYVTNEFTIRDLLTHKSGLGLGAGDLMIWPDGHDFTPKDIVKNIQYLKPVSGFRTKYDYDNLLYVIAGEVIEKVSGKSWCDFVEERIMKPIGMKNSAASWNRLKDTTNVIVPHVPTNGKLEVIKRYTNTIFDAAAGLYASVNDISQWLNFQMNKGNFDGKQLISEKQIMETWSSQTILPNRKSHPYTTNFKTYGLGWQLTDINGHLQVSHTGGLDGIVTQTIMFPNEKLGIIVLTNQQSGAAFNVISNTIKDSYLGLEKFDHLANLTQDRKQAEDNADKITDEVWAQVDKNLKAKTKIDFQKYIGTYQDNWFGEISIYEKKGKLYFTSKRSPRLTGEIFLYKDQNFVVKWNIRSFHADSHIFFDEDKTGKVNHFTMKAISPLTDFSYDFHDLDFNRVQK</sequence>
<evidence type="ECO:0000313" key="4">
    <source>
        <dbReference type="EMBL" id="TDP60984.1"/>
    </source>
</evidence>
<dbReference type="Gene3D" id="2.40.128.600">
    <property type="match status" value="1"/>
</dbReference>
<dbReference type="Gene3D" id="3.40.710.10">
    <property type="entry name" value="DD-peptidase/beta-lactamase superfamily"/>
    <property type="match status" value="1"/>
</dbReference>
<feature type="domain" description="Peptidase S12 Pab87-related C-terminal" evidence="3">
    <location>
        <begin position="413"/>
        <end position="510"/>
    </location>
</feature>
<keyword evidence="1" id="KW-0732">Signal</keyword>
<dbReference type="InterPro" id="IPR012338">
    <property type="entry name" value="Beta-lactam/transpept-like"/>
</dbReference>
<feature type="chain" id="PRO_5020633235" evidence="1">
    <location>
        <begin position="19"/>
        <end position="513"/>
    </location>
</feature>
<protein>
    <submittedName>
        <fullName evidence="4">CubicO group peptidase (Beta-lactamase class C family)</fullName>
    </submittedName>
</protein>
<proteinExistence type="predicted"/>
<dbReference type="Pfam" id="PF00144">
    <property type="entry name" value="Beta-lactamase"/>
    <property type="match status" value="1"/>
</dbReference>
<dbReference type="InterPro" id="IPR050491">
    <property type="entry name" value="AmpC-like"/>
</dbReference>
<gene>
    <name evidence="4" type="ORF">BC748_0591</name>
</gene>
<organism evidence="4 5">
    <name type="scientific">Flavobacterium dankookense</name>
    <dbReference type="NCBI Taxonomy" id="706186"/>
    <lineage>
        <taxon>Bacteria</taxon>
        <taxon>Pseudomonadati</taxon>
        <taxon>Bacteroidota</taxon>
        <taxon>Flavobacteriia</taxon>
        <taxon>Flavobacteriales</taxon>
        <taxon>Flavobacteriaceae</taxon>
        <taxon>Flavobacterium</taxon>
    </lineage>
</organism>
<dbReference type="PANTHER" id="PTHR46825">
    <property type="entry name" value="D-ALANYL-D-ALANINE-CARBOXYPEPTIDASE/ENDOPEPTIDASE AMPH"/>
    <property type="match status" value="1"/>
</dbReference>
<dbReference type="EMBL" id="SNXR01000011">
    <property type="protein sequence ID" value="TDP60984.1"/>
    <property type="molecule type" value="Genomic_DNA"/>
</dbReference>
<dbReference type="SUPFAM" id="SSF56601">
    <property type="entry name" value="beta-lactamase/transpeptidase-like"/>
    <property type="match status" value="1"/>
</dbReference>
<name>A0A4R6QDR5_9FLAO</name>
<reference evidence="4 5" key="1">
    <citation type="submission" date="2019-03" db="EMBL/GenBank/DDBJ databases">
        <title>Genomic Encyclopedia of Archaeal and Bacterial Type Strains, Phase II (KMG-II): from individual species to whole genera.</title>
        <authorList>
            <person name="Goeker M."/>
        </authorList>
    </citation>
    <scope>NUCLEOTIDE SEQUENCE [LARGE SCALE GENOMIC DNA]</scope>
    <source>
        <strain evidence="4 5">DSM 25687</strain>
    </source>
</reference>
<keyword evidence="5" id="KW-1185">Reference proteome</keyword>
<accession>A0A4R6QDR5</accession>
<comment type="caution">
    <text evidence="4">The sequence shown here is derived from an EMBL/GenBank/DDBJ whole genome shotgun (WGS) entry which is preliminary data.</text>
</comment>
<dbReference type="RefSeq" id="WP_133531939.1">
    <property type="nucleotide sequence ID" value="NZ_SNXR01000011.1"/>
</dbReference>
<feature type="signal peptide" evidence="1">
    <location>
        <begin position="1"/>
        <end position="18"/>
    </location>
</feature>
<dbReference type="OrthoDB" id="1522765at2"/>
<evidence type="ECO:0000313" key="5">
    <source>
        <dbReference type="Proteomes" id="UP000295260"/>
    </source>
</evidence>
<evidence type="ECO:0000259" key="3">
    <source>
        <dbReference type="Pfam" id="PF11954"/>
    </source>
</evidence>
<feature type="domain" description="Beta-lactamase-related" evidence="2">
    <location>
        <begin position="28"/>
        <end position="357"/>
    </location>
</feature>
<dbReference type="PANTHER" id="PTHR46825:SF15">
    <property type="entry name" value="BETA-LACTAMASE-RELATED DOMAIN-CONTAINING PROTEIN"/>
    <property type="match status" value="1"/>
</dbReference>
<evidence type="ECO:0000259" key="2">
    <source>
        <dbReference type="Pfam" id="PF00144"/>
    </source>
</evidence>